<dbReference type="GO" id="GO:0016567">
    <property type="term" value="P:protein ubiquitination"/>
    <property type="evidence" value="ECO:0007669"/>
    <property type="project" value="TreeGrafter"/>
</dbReference>
<gene>
    <name evidence="15" type="ORF">ABOM_008081</name>
</gene>
<proteinExistence type="predicted"/>
<dbReference type="InterPro" id="IPR001841">
    <property type="entry name" value="Znf_RING"/>
</dbReference>
<dbReference type="Gene3D" id="3.30.40.10">
    <property type="entry name" value="Zinc/RING finger domain, C3HC4 (zinc finger)"/>
    <property type="match status" value="1"/>
</dbReference>
<dbReference type="SUPFAM" id="SSF57850">
    <property type="entry name" value="RING/U-box"/>
    <property type="match status" value="1"/>
</dbReference>
<evidence type="ECO:0000256" key="9">
    <source>
        <dbReference type="ARBA" id="ARBA00022833"/>
    </source>
</evidence>
<dbReference type="STRING" id="109264.A0A1F7ZWS2"/>
<evidence type="ECO:0000256" key="12">
    <source>
        <dbReference type="PROSITE-ProRule" id="PRU00175"/>
    </source>
</evidence>
<evidence type="ECO:0000313" key="16">
    <source>
        <dbReference type="Proteomes" id="UP000179179"/>
    </source>
</evidence>
<dbReference type="CDD" id="cd16454">
    <property type="entry name" value="RING-H2_PA-TM-RING"/>
    <property type="match status" value="1"/>
</dbReference>
<evidence type="ECO:0000259" key="14">
    <source>
        <dbReference type="PROSITE" id="PS50089"/>
    </source>
</evidence>
<evidence type="ECO:0000256" key="2">
    <source>
        <dbReference type="ARBA" id="ARBA00004141"/>
    </source>
</evidence>
<keyword evidence="4" id="KW-0808">Transferase</keyword>
<dbReference type="GO" id="GO:0006511">
    <property type="term" value="P:ubiquitin-dependent protein catabolic process"/>
    <property type="evidence" value="ECO:0007669"/>
    <property type="project" value="TreeGrafter"/>
</dbReference>
<dbReference type="Pfam" id="PF13639">
    <property type="entry name" value="zf-RING_2"/>
    <property type="match status" value="1"/>
</dbReference>
<dbReference type="SMART" id="SM00184">
    <property type="entry name" value="RING"/>
    <property type="match status" value="1"/>
</dbReference>
<evidence type="ECO:0000256" key="4">
    <source>
        <dbReference type="ARBA" id="ARBA00022679"/>
    </source>
</evidence>
<evidence type="ECO:0000256" key="13">
    <source>
        <dbReference type="SAM" id="Phobius"/>
    </source>
</evidence>
<keyword evidence="10 13" id="KW-1133">Transmembrane helix</keyword>
<dbReference type="OrthoDB" id="8062037at2759"/>
<dbReference type="PANTHER" id="PTHR45977:SF4">
    <property type="entry name" value="RING-TYPE DOMAIN-CONTAINING PROTEIN"/>
    <property type="match status" value="1"/>
</dbReference>
<dbReference type="InterPro" id="IPR013083">
    <property type="entry name" value="Znf_RING/FYVE/PHD"/>
</dbReference>
<keyword evidence="16" id="KW-1185">Reference proteome</keyword>
<dbReference type="GO" id="GO:0061630">
    <property type="term" value="F:ubiquitin protein ligase activity"/>
    <property type="evidence" value="ECO:0007669"/>
    <property type="project" value="UniProtKB-EC"/>
</dbReference>
<dbReference type="EMBL" id="LYCR01000069">
    <property type="protein sequence ID" value="OGM43515.1"/>
    <property type="molecule type" value="Genomic_DNA"/>
</dbReference>
<dbReference type="AlphaFoldDB" id="A0A1F7ZWS2"/>
<evidence type="ECO:0000256" key="10">
    <source>
        <dbReference type="ARBA" id="ARBA00022989"/>
    </source>
</evidence>
<keyword evidence="11 13" id="KW-0472">Membrane</keyword>
<keyword evidence="9" id="KW-0862">Zinc</keyword>
<evidence type="ECO:0000256" key="1">
    <source>
        <dbReference type="ARBA" id="ARBA00000900"/>
    </source>
</evidence>
<sequence length="307" mass="33616">MGDSPPALGYLAPICAGILVISVWNQRNSRFMDLESIPFRRGPSVISSGDVDKQFPLMKYSDWWAGRSRKGSIAKETIGSLGSVSQEDPKDKETDINAPEAHVKKTDFAENAPDTQIDKAQEHVCEPGNTCEHDNDDAVSESGCLCAICMDSIEGETYIRPLTCGHIFHSSCVDPWLTRRRASCPLCNKSFGNHGASDREETDAQPFPVLAVPSLPLGLRPKAGNSEVVKFGTEKSTHEARCFVQYWPLTLISCAPLPKLQAGVVIDMPDIFGLRVIRHIRLTQSGAWSFKAFILLESGLLGIQTAN</sequence>
<evidence type="ECO:0000256" key="6">
    <source>
        <dbReference type="ARBA" id="ARBA00022723"/>
    </source>
</evidence>
<name>A0A1F7ZWS2_9EURO</name>
<keyword evidence="8" id="KW-0833">Ubl conjugation pathway</keyword>
<comment type="subcellular location">
    <subcellularLocation>
        <location evidence="2">Membrane</location>
        <topology evidence="2">Multi-pass membrane protein</topology>
    </subcellularLocation>
</comment>
<feature type="domain" description="RING-type" evidence="14">
    <location>
        <begin position="146"/>
        <end position="188"/>
    </location>
</feature>
<accession>A0A1F7ZWS2</accession>
<keyword evidence="7 12" id="KW-0863">Zinc-finger</keyword>
<evidence type="ECO:0000256" key="7">
    <source>
        <dbReference type="ARBA" id="ARBA00022771"/>
    </source>
</evidence>
<evidence type="ECO:0000256" key="11">
    <source>
        <dbReference type="ARBA" id="ARBA00023136"/>
    </source>
</evidence>
<feature type="transmembrane region" description="Helical" evidence="13">
    <location>
        <begin position="6"/>
        <end position="24"/>
    </location>
</feature>
<dbReference type="PROSITE" id="PS50089">
    <property type="entry name" value="ZF_RING_2"/>
    <property type="match status" value="1"/>
</dbReference>
<comment type="catalytic activity">
    <reaction evidence="1">
        <text>S-ubiquitinyl-[E2 ubiquitin-conjugating enzyme]-L-cysteine + [acceptor protein]-L-lysine = [E2 ubiquitin-conjugating enzyme]-L-cysteine + N(6)-ubiquitinyl-[acceptor protein]-L-lysine.</text>
        <dbReference type="EC" id="2.3.2.27"/>
    </reaction>
</comment>
<dbReference type="GO" id="GO:0008270">
    <property type="term" value="F:zinc ion binding"/>
    <property type="evidence" value="ECO:0007669"/>
    <property type="project" value="UniProtKB-KW"/>
</dbReference>
<dbReference type="GO" id="GO:0016020">
    <property type="term" value="C:membrane"/>
    <property type="evidence" value="ECO:0007669"/>
    <property type="project" value="UniProtKB-SubCell"/>
</dbReference>
<evidence type="ECO:0000256" key="5">
    <source>
        <dbReference type="ARBA" id="ARBA00022692"/>
    </source>
</evidence>
<dbReference type="EC" id="2.3.2.27" evidence="3"/>
<dbReference type="RefSeq" id="XP_022387232.1">
    <property type="nucleotide sequence ID" value="XM_022535210.1"/>
</dbReference>
<evidence type="ECO:0000256" key="8">
    <source>
        <dbReference type="ARBA" id="ARBA00022786"/>
    </source>
</evidence>
<comment type="caution">
    <text evidence="15">The sequence shown here is derived from an EMBL/GenBank/DDBJ whole genome shotgun (WGS) entry which is preliminary data.</text>
</comment>
<keyword evidence="5 13" id="KW-0812">Transmembrane</keyword>
<organism evidence="15 16">
    <name type="scientific">Aspergillus bombycis</name>
    <dbReference type="NCBI Taxonomy" id="109264"/>
    <lineage>
        <taxon>Eukaryota</taxon>
        <taxon>Fungi</taxon>
        <taxon>Dikarya</taxon>
        <taxon>Ascomycota</taxon>
        <taxon>Pezizomycotina</taxon>
        <taxon>Eurotiomycetes</taxon>
        <taxon>Eurotiomycetidae</taxon>
        <taxon>Eurotiales</taxon>
        <taxon>Aspergillaceae</taxon>
        <taxon>Aspergillus</taxon>
    </lineage>
</organism>
<dbReference type="GeneID" id="34451471"/>
<keyword evidence="6" id="KW-0479">Metal-binding</keyword>
<dbReference type="Proteomes" id="UP000179179">
    <property type="component" value="Unassembled WGS sequence"/>
</dbReference>
<evidence type="ECO:0000256" key="3">
    <source>
        <dbReference type="ARBA" id="ARBA00012483"/>
    </source>
</evidence>
<protein>
    <recommendedName>
        <fullName evidence="3">RING-type E3 ubiquitin transferase</fullName>
        <ecNumber evidence="3">2.3.2.27</ecNumber>
    </recommendedName>
</protein>
<evidence type="ECO:0000313" key="15">
    <source>
        <dbReference type="EMBL" id="OGM43515.1"/>
    </source>
</evidence>
<dbReference type="PANTHER" id="PTHR45977">
    <property type="entry name" value="TARGET OF ERK KINASE MPK-1"/>
    <property type="match status" value="1"/>
</dbReference>
<reference evidence="15 16" key="1">
    <citation type="journal article" date="2016" name="Genome Biol. Evol.">
        <title>Draft genome sequence of an aflatoxigenic Aspergillus species, A. bombycis.</title>
        <authorList>
            <person name="Moore G.G."/>
            <person name="Mack B.M."/>
            <person name="Beltz S.B."/>
            <person name="Gilbert M.K."/>
        </authorList>
    </citation>
    <scope>NUCLEOTIDE SEQUENCE [LARGE SCALE GENOMIC DNA]</scope>
    <source>
        <strain evidence="16">NRRL 26010</strain>
    </source>
</reference>